<comment type="caution">
    <text evidence="3">The sequence shown here is derived from an EMBL/GenBank/DDBJ whole genome shotgun (WGS) entry which is preliminary data.</text>
</comment>
<dbReference type="InterPro" id="IPR013096">
    <property type="entry name" value="Cupin_2"/>
</dbReference>
<evidence type="ECO:0000259" key="2">
    <source>
        <dbReference type="Pfam" id="PF07883"/>
    </source>
</evidence>
<dbReference type="InterPro" id="IPR011051">
    <property type="entry name" value="RmlC_Cupin_sf"/>
</dbReference>
<organism evidence="3 4">
    <name type="scientific">Sphingobium boeckii</name>
    <dbReference type="NCBI Taxonomy" id="1082345"/>
    <lineage>
        <taxon>Bacteria</taxon>
        <taxon>Pseudomonadati</taxon>
        <taxon>Pseudomonadota</taxon>
        <taxon>Alphaproteobacteria</taxon>
        <taxon>Sphingomonadales</taxon>
        <taxon>Sphingomonadaceae</taxon>
        <taxon>Sphingobium</taxon>
    </lineage>
</organism>
<gene>
    <name evidence="3" type="ORF">FHS49_002425</name>
</gene>
<dbReference type="AlphaFoldDB" id="A0A7W9AJ37"/>
<evidence type="ECO:0000256" key="1">
    <source>
        <dbReference type="SAM" id="MobiDB-lite"/>
    </source>
</evidence>
<dbReference type="SUPFAM" id="SSF51182">
    <property type="entry name" value="RmlC-like cupins"/>
    <property type="match status" value="1"/>
</dbReference>
<evidence type="ECO:0000313" key="3">
    <source>
        <dbReference type="EMBL" id="MBB5686401.1"/>
    </source>
</evidence>
<dbReference type="Pfam" id="PF07883">
    <property type="entry name" value="Cupin_2"/>
    <property type="match status" value="1"/>
</dbReference>
<keyword evidence="4" id="KW-1185">Reference proteome</keyword>
<name>A0A7W9AJ37_9SPHN</name>
<evidence type="ECO:0000313" key="4">
    <source>
        <dbReference type="Proteomes" id="UP000549617"/>
    </source>
</evidence>
<dbReference type="InterPro" id="IPR014710">
    <property type="entry name" value="RmlC-like_jellyroll"/>
</dbReference>
<dbReference type="Gene3D" id="2.60.120.10">
    <property type="entry name" value="Jelly Rolls"/>
    <property type="match status" value="1"/>
</dbReference>
<feature type="domain" description="Cupin type-2" evidence="2">
    <location>
        <begin position="83"/>
        <end position="143"/>
    </location>
</feature>
<dbReference type="RefSeq" id="WP_184018810.1">
    <property type="nucleotide sequence ID" value="NZ_JACIJC010000004.1"/>
</dbReference>
<accession>A0A7W9AJ37</accession>
<dbReference type="Proteomes" id="UP000549617">
    <property type="component" value="Unassembled WGS sequence"/>
</dbReference>
<dbReference type="EMBL" id="JACIJC010000004">
    <property type="protein sequence ID" value="MBB5686401.1"/>
    <property type="molecule type" value="Genomic_DNA"/>
</dbReference>
<protein>
    <recommendedName>
        <fullName evidence="2">Cupin type-2 domain-containing protein</fullName>
    </recommendedName>
</protein>
<proteinExistence type="predicted"/>
<reference evidence="3 4" key="1">
    <citation type="submission" date="2020-08" db="EMBL/GenBank/DDBJ databases">
        <title>Genomic Encyclopedia of Type Strains, Phase IV (KMG-IV): sequencing the most valuable type-strain genomes for metagenomic binning, comparative biology and taxonomic classification.</title>
        <authorList>
            <person name="Goeker M."/>
        </authorList>
    </citation>
    <scope>NUCLEOTIDE SEQUENCE [LARGE SCALE GENOMIC DNA]</scope>
    <source>
        <strain evidence="3 4">DSM 25079</strain>
    </source>
</reference>
<feature type="region of interest" description="Disordered" evidence="1">
    <location>
        <begin position="1"/>
        <end position="23"/>
    </location>
</feature>
<sequence>MLFLSAAPGCAAKTPPAHQPVSPLSPTGEAFKIMQMSGGSDGESHLEIVSLPRTGGEAGRSVQSRLYATDVEIGDSLPGAFIDWHGVSTPRLLIVLSGELEIGLGDGSKHVMRKGDVVLAADVTGRGHTSRTIGTEPVRILTVRLPKENSLAPKLNSCPAGVPEAECVSAQLQKNAEAAAAR</sequence>